<dbReference type="SUPFAM" id="SSF117396">
    <property type="entry name" value="TM1631-like"/>
    <property type="match status" value="1"/>
</dbReference>
<dbReference type="RefSeq" id="WP_093321291.1">
    <property type="nucleotide sequence ID" value="NZ_FOAF01000001.1"/>
</dbReference>
<dbReference type="Proteomes" id="UP000199421">
    <property type="component" value="Unassembled WGS sequence"/>
</dbReference>
<dbReference type="AlphaFoldDB" id="A0A1H7L1M6"/>
<sequence length="247" mass="28400">MYYTGTSGLVLPYPNKSHYPKEFQDKSRITFYGSLFSSIEVNSSFYRIPQAATVRKWSESVPATFKFTFKLWREITHSAQATFNPDAILHFMTAIEATETTKKGSILIQFPPSFKIQQHKKLVDILETINGINSSWKLAVEFRDSSWYQPSIYELLYAYHASLVVHDKTGTLKPLIDQPVNFAYVRFHGPGGNYRGSYTDDVLSEYAQYIAEWLNDGKEIYSYFNNTMGEAIKNLQTLKGFVDNQKT</sequence>
<evidence type="ECO:0000313" key="1">
    <source>
        <dbReference type="EMBL" id="SEK92167.1"/>
    </source>
</evidence>
<reference evidence="2" key="1">
    <citation type="submission" date="2016-10" db="EMBL/GenBank/DDBJ databases">
        <authorList>
            <person name="Varghese N."/>
            <person name="Submissions S."/>
        </authorList>
    </citation>
    <scope>NUCLEOTIDE SEQUENCE [LARGE SCALE GENOMIC DNA]</scope>
    <source>
        <strain evidence="2">DSM 18733</strain>
    </source>
</reference>
<gene>
    <name evidence="1" type="ORF">SAMN05661044_01513</name>
</gene>
<name>A0A1H7L1M6_OLID1</name>
<accession>A0A1H7L1M6</accession>
<dbReference type="Pfam" id="PF01904">
    <property type="entry name" value="DUF72"/>
    <property type="match status" value="1"/>
</dbReference>
<organism evidence="1 2">
    <name type="scientific">Olivibacter domesticus</name>
    <name type="common">Pseudosphingobacterium domesticum</name>
    <dbReference type="NCBI Taxonomy" id="407022"/>
    <lineage>
        <taxon>Bacteria</taxon>
        <taxon>Pseudomonadati</taxon>
        <taxon>Bacteroidota</taxon>
        <taxon>Sphingobacteriia</taxon>
        <taxon>Sphingobacteriales</taxon>
        <taxon>Sphingobacteriaceae</taxon>
        <taxon>Olivibacter</taxon>
    </lineage>
</organism>
<dbReference type="STRING" id="407022.SAMN05661044_01513"/>
<dbReference type="OrthoDB" id="9780310at2"/>
<dbReference type="PANTHER" id="PTHR30348">
    <property type="entry name" value="UNCHARACTERIZED PROTEIN YECE"/>
    <property type="match status" value="1"/>
</dbReference>
<proteinExistence type="predicted"/>
<dbReference type="InterPro" id="IPR002763">
    <property type="entry name" value="DUF72"/>
</dbReference>
<protein>
    <submittedName>
        <fullName evidence="1">Uncharacterized conserved protein YecE, DUF72 family</fullName>
    </submittedName>
</protein>
<evidence type="ECO:0000313" key="2">
    <source>
        <dbReference type="Proteomes" id="UP000199421"/>
    </source>
</evidence>
<keyword evidence="2" id="KW-1185">Reference proteome</keyword>
<dbReference type="InterPro" id="IPR036520">
    <property type="entry name" value="UPF0759_sf"/>
</dbReference>
<dbReference type="EMBL" id="FOAF01000001">
    <property type="protein sequence ID" value="SEK92167.1"/>
    <property type="molecule type" value="Genomic_DNA"/>
</dbReference>
<dbReference type="Gene3D" id="3.20.20.410">
    <property type="entry name" value="Protein of unknown function UPF0759"/>
    <property type="match status" value="1"/>
</dbReference>
<dbReference type="PANTHER" id="PTHR30348:SF4">
    <property type="entry name" value="DUF72 DOMAIN-CONTAINING PROTEIN"/>
    <property type="match status" value="1"/>
</dbReference>